<dbReference type="PROSITE" id="PS51782">
    <property type="entry name" value="LYSM"/>
    <property type="match status" value="1"/>
</dbReference>
<keyword evidence="2" id="KW-0378">Hydrolase</keyword>
<proteinExistence type="inferred from homology"/>
<dbReference type="Gene3D" id="3.10.350.10">
    <property type="entry name" value="LysM domain"/>
    <property type="match status" value="1"/>
</dbReference>
<name>A0A939JK78_9ACTN</name>
<keyword evidence="4" id="KW-0732">Signal</keyword>
<feature type="chain" id="PRO_5037991937" evidence="4">
    <location>
        <begin position="41"/>
        <end position="347"/>
    </location>
</feature>
<dbReference type="Gene3D" id="1.10.530.10">
    <property type="match status" value="1"/>
</dbReference>
<dbReference type="InterPro" id="IPR018392">
    <property type="entry name" value="LysM"/>
</dbReference>
<evidence type="ECO:0000313" key="7">
    <source>
        <dbReference type="Proteomes" id="UP000664781"/>
    </source>
</evidence>
<organism evidence="6 7">
    <name type="scientific">Streptomyces triculaminicus</name>
    <dbReference type="NCBI Taxonomy" id="2816232"/>
    <lineage>
        <taxon>Bacteria</taxon>
        <taxon>Bacillati</taxon>
        <taxon>Actinomycetota</taxon>
        <taxon>Actinomycetes</taxon>
        <taxon>Kitasatosporales</taxon>
        <taxon>Streptomycetaceae</taxon>
        <taxon>Streptomyces</taxon>
    </lineage>
</organism>
<feature type="compositionally biased region" description="Basic and acidic residues" evidence="3">
    <location>
        <begin position="269"/>
        <end position="290"/>
    </location>
</feature>
<evidence type="ECO:0000256" key="1">
    <source>
        <dbReference type="ARBA" id="ARBA00010830"/>
    </source>
</evidence>
<keyword evidence="7" id="KW-1185">Reference proteome</keyword>
<dbReference type="EMBL" id="JAFMOF010000001">
    <property type="protein sequence ID" value="MBO0651761.1"/>
    <property type="molecule type" value="Genomic_DNA"/>
</dbReference>
<accession>A0A939JK78</accession>
<dbReference type="PANTHER" id="PTHR34700:SF4">
    <property type="entry name" value="PHAGE-LIKE ELEMENT PBSX PROTEIN XKDP"/>
    <property type="match status" value="1"/>
</dbReference>
<dbReference type="Pfam" id="PF01476">
    <property type="entry name" value="LysM"/>
    <property type="match status" value="1"/>
</dbReference>
<sequence>MRSGSGRHRRPRQVPAIVVAAGVTGASIAMPLLAASGASAADTDTWDKVAQCESGGTWSANSGNGYSGGLQLTQEMWEQNGGTTYAPRPDLASRSQQIAVAEQILRSKGPDAWPSCAVSSGLQKDAPAPEVNPGSGSDGTTRAPEPEPTRGSAKERPTPSTPAHESDKPSDKPSGTTEPTPGTSQTPGTPTPSGSSGTGEGGKHRKDPSTEPSGGTATPSGTPSGTPSETPSQTPGTSPAPSGSQTPGTPSDSATPGADAGTETGTGKHRAEPSRSGDEAQRSSRGDARTDPAGPSDYTVRPGDNLSAIASEHAVDGGWKTIYQKNEKTVGSDPDLIQPGQRLDIRK</sequence>
<feature type="signal peptide" evidence="4">
    <location>
        <begin position="1"/>
        <end position="40"/>
    </location>
</feature>
<dbReference type="Pfam" id="PF06737">
    <property type="entry name" value="Transglycosylas"/>
    <property type="match status" value="1"/>
</dbReference>
<evidence type="ECO:0000256" key="2">
    <source>
        <dbReference type="ARBA" id="ARBA00022801"/>
    </source>
</evidence>
<dbReference type="SMART" id="SM00257">
    <property type="entry name" value="LysM"/>
    <property type="match status" value="1"/>
</dbReference>
<dbReference type="InterPro" id="IPR052196">
    <property type="entry name" value="Bact_Kbp"/>
</dbReference>
<dbReference type="CDD" id="cd13925">
    <property type="entry name" value="RPF"/>
    <property type="match status" value="1"/>
</dbReference>
<comment type="caution">
    <text evidence="6">The sequence shown here is derived from an EMBL/GenBank/DDBJ whole genome shotgun (WGS) entry which is preliminary data.</text>
</comment>
<feature type="compositionally biased region" description="Low complexity" evidence="3">
    <location>
        <begin position="210"/>
        <end position="239"/>
    </location>
</feature>
<dbReference type="GO" id="GO:0016787">
    <property type="term" value="F:hydrolase activity"/>
    <property type="evidence" value="ECO:0007669"/>
    <property type="project" value="UniProtKB-KW"/>
</dbReference>
<dbReference type="AlphaFoldDB" id="A0A939JK78"/>
<dbReference type="InterPro" id="IPR010618">
    <property type="entry name" value="RPF"/>
</dbReference>
<feature type="compositionally biased region" description="Basic and acidic residues" evidence="3">
    <location>
        <begin position="144"/>
        <end position="157"/>
    </location>
</feature>
<evidence type="ECO:0000256" key="4">
    <source>
        <dbReference type="SAM" id="SignalP"/>
    </source>
</evidence>
<dbReference type="CDD" id="cd00118">
    <property type="entry name" value="LysM"/>
    <property type="match status" value="1"/>
</dbReference>
<protein>
    <submittedName>
        <fullName evidence="6">Transglycosylase family protein</fullName>
    </submittedName>
</protein>
<dbReference type="PANTHER" id="PTHR34700">
    <property type="entry name" value="POTASSIUM BINDING PROTEIN KBP"/>
    <property type="match status" value="1"/>
</dbReference>
<dbReference type="SUPFAM" id="SSF53955">
    <property type="entry name" value="Lysozyme-like"/>
    <property type="match status" value="1"/>
</dbReference>
<dbReference type="Proteomes" id="UP000664781">
    <property type="component" value="Unassembled WGS sequence"/>
</dbReference>
<feature type="region of interest" description="Disordered" evidence="3">
    <location>
        <begin position="105"/>
        <end position="347"/>
    </location>
</feature>
<feature type="domain" description="LysM" evidence="5">
    <location>
        <begin position="296"/>
        <end position="345"/>
    </location>
</feature>
<dbReference type="SUPFAM" id="SSF54106">
    <property type="entry name" value="LysM domain"/>
    <property type="match status" value="1"/>
</dbReference>
<feature type="compositionally biased region" description="Low complexity" evidence="3">
    <location>
        <begin position="173"/>
        <end position="195"/>
    </location>
</feature>
<dbReference type="InterPro" id="IPR036779">
    <property type="entry name" value="LysM_dom_sf"/>
</dbReference>
<reference evidence="6" key="1">
    <citation type="submission" date="2021-03" db="EMBL/GenBank/DDBJ databases">
        <title>Streptomyces strains.</title>
        <authorList>
            <person name="Lund M.B."/>
            <person name="Toerring T."/>
        </authorList>
    </citation>
    <scope>NUCLEOTIDE SEQUENCE</scope>
    <source>
        <strain evidence="6">JCM 4242</strain>
    </source>
</reference>
<feature type="compositionally biased region" description="Polar residues" evidence="3">
    <location>
        <begin position="240"/>
        <end position="254"/>
    </location>
</feature>
<dbReference type="InterPro" id="IPR023346">
    <property type="entry name" value="Lysozyme-like_dom_sf"/>
</dbReference>
<comment type="similarity">
    <text evidence="1">Belongs to the transglycosylase family. Rpf subfamily.</text>
</comment>
<evidence type="ECO:0000259" key="5">
    <source>
        <dbReference type="PROSITE" id="PS51782"/>
    </source>
</evidence>
<evidence type="ECO:0000256" key="3">
    <source>
        <dbReference type="SAM" id="MobiDB-lite"/>
    </source>
</evidence>
<evidence type="ECO:0000313" key="6">
    <source>
        <dbReference type="EMBL" id="MBO0651761.1"/>
    </source>
</evidence>
<gene>
    <name evidence="6" type="ORF">J1792_02775</name>
</gene>